<dbReference type="Gene3D" id="1.10.10.60">
    <property type="entry name" value="Homeodomain-like"/>
    <property type="match status" value="1"/>
</dbReference>
<dbReference type="Proteomes" id="UP000029669">
    <property type="component" value="Chromosome"/>
</dbReference>
<evidence type="ECO:0000259" key="2">
    <source>
        <dbReference type="Pfam" id="PF13936"/>
    </source>
</evidence>
<proteinExistence type="predicted"/>
<reference evidence="4" key="1">
    <citation type="journal article" date="2015" name="Genome Announc.">
        <title>Whole-Genome Sequences of 80 Environmental and Clinical Isolates of Burkholderia pseudomallei.</title>
        <authorList>
            <person name="Johnson S.L."/>
            <person name="Baker A.L."/>
            <person name="Chain P.S."/>
            <person name="Currie B.J."/>
            <person name="Daligault H.E."/>
            <person name="Davenport K.W."/>
            <person name="Davis C.B."/>
            <person name="Inglis T.J."/>
            <person name="Kaestli M."/>
            <person name="Koren S."/>
            <person name="Mayo M."/>
            <person name="Merritt A.J."/>
            <person name="Price E.P."/>
            <person name="Sarovich D.S."/>
            <person name="Warner J."/>
            <person name="Rosovitz M.J."/>
        </authorList>
    </citation>
    <scope>NUCLEOTIDE SEQUENCE [LARGE SCALE GENOMIC DNA]</scope>
    <source>
        <strain evidence="4">DSM 2030</strain>
    </source>
</reference>
<evidence type="ECO:0000256" key="1">
    <source>
        <dbReference type="ARBA" id="ARBA00023172"/>
    </source>
</evidence>
<dbReference type="Pfam" id="PF13936">
    <property type="entry name" value="HTH_38"/>
    <property type="match status" value="1"/>
</dbReference>
<dbReference type="STRING" id="2325.TKV_c10680"/>
<dbReference type="PANTHER" id="PTHR10948">
    <property type="entry name" value="TRANSPOSASE"/>
    <property type="match status" value="1"/>
</dbReference>
<dbReference type="HOGENOM" id="CLU_035706_11_0_9"/>
<dbReference type="InterPro" id="IPR051917">
    <property type="entry name" value="Transposase-Integrase"/>
</dbReference>
<gene>
    <name evidence="3" type="ORF">TKV_c10680</name>
</gene>
<dbReference type="InterPro" id="IPR053392">
    <property type="entry name" value="Transposase_IS30-like"/>
</dbReference>
<dbReference type="AlphaFoldDB" id="A0A097AR01"/>
<name>A0A097AR01_THEKI</name>
<dbReference type="GO" id="GO:0004803">
    <property type="term" value="F:transposase activity"/>
    <property type="evidence" value="ECO:0007669"/>
    <property type="project" value="TreeGrafter"/>
</dbReference>
<dbReference type="EMBL" id="CP009170">
    <property type="protein sequence ID" value="AIS52242.1"/>
    <property type="molecule type" value="Genomic_DNA"/>
</dbReference>
<dbReference type="GO" id="GO:0032196">
    <property type="term" value="P:transposition"/>
    <property type="evidence" value="ECO:0007669"/>
    <property type="project" value="TreeGrafter"/>
</dbReference>
<dbReference type="KEGG" id="tki:TKV_c10680"/>
<accession>A0A097AR01</accession>
<evidence type="ECO:0000313" key="4">
    <source>
        <dbReference type="Proteomes" id="UP000029669"/>
    </source>
</evidence>
<dbReference type="NCBIfam" id="NF033563">
    <property type="entry name" value="transpos_IS30"/>
    <property type="match status" value="1"/>
</dbReference>
<dbReference type="PANTHER" id="PTHR10948:SF23">
    <property type="entry name" value="TRANSPOSASE INSI FOR INSERTION SEQUENCE ELEMENT IS30A-RELATED"/>
    <property type="match status" value="1"/>
</dbReference>
<dbReference type="GO" id="GO:0006310">
    <property type="term" value="P:DNA recombination"/>
    <property type="evidence" value="ECO:0007669"/>
    <property type="project" value="UniProtKB-KW"/>
</dbReference>
<keyword evidence="1" id="KW-0233">DNA recombination</keyword>
<keyword evidence="4" id="KW-1185">Reference proteome</keyword>
<organism evidence="3 4">
    <name type="scientific">Thermoanaerobacter kivui</name>
    <name type="common">Acetogenium kivui</name>
    <dbReference type="NCBI Taxonomy" id="2325"/>
    <lineage>
        <taxon>Bacteria</taxon>
        <taxon>Bacillati</taxon>
        <taxon>Bacillota</taxon>
        <taxon>Clostridia</taxon>
        <taxon>Thermoanaerobacterales</taxon>
        <taxon>Thermoanaerobacteraceae</taxon>
        <taxon>Thermoanaerobacter</taxon>
    </lineage>
</organism>
<dbReference type="eggNOG" id="COG2826">
    <property type="taxonomic scope" value="Bacteria"/>
</dbReference>
<evidence type="ECO:0000313" key="3">
    <source>
        <dbReference type="EMBL" id="AIS52242.1"/>
    </source>
</evidence>
<dbReference type="GO" id="GO:0005829">
    <property type="term" value="C:cytosol"/>
    <property type="evidence" value="ECO:0007669"/>
    <property type="project" value="TreeGrafter"/>
</dbReference>
<sequence length="220" mass="25995">MSNQHHTRRIFTTVHNNYTTKKRSFKHLSSYERGEIYALLKEGRSIRYIAKKLNRSPSTISREIKHGTTTQLRSDLSSYTSYFPETGQAVYEKNRSNCGAKFKVAKAEDFLKYAEDKILHEKWSPDAVVGHCKKDSSWNNKTIVCTKTLYNYIDRGLLAFKNIDLPLKLRLKPRKKQNRKNKRIMGKSIDVRPKEVESREVFRHWEIDTLIGRYYTMFYS</sequence>
<protein>
    <submittedName>
        <fullName evidence="3">Integrase catalytic region</fullName>
    </submittedName>
</protein>
<feature type="domain" description="Transposase IS30-like HTH" evidence="2">
    <location>
        <begin position="24"/>
        <end position="66"/>
    </location>
</feature>
<dbReference type="InterPro" id="IPR025246">
    <property type="entry name" value="IS30-like_HTH"/>
</dbReference>